<dbReference type="Proteomes" id="UP000246464">
    <property type="component" value="Chromosome 13"/>
</dbReference>
<feature type="region of interest" description="Disordered" evidence="1">
    <location>
        <begin position="1"/>
        <end position="34"/>
    </location>
</feature>
<feature type="non-terminal residue" evidence="2">
    <location>
        <position position="56"/>
    </location>
</feature>
<proteinExistence type="predicted"/>
<keyword evidence="3" id="KW-1185">Reference proteome</keyword>
<protein>
    <submittedName>
        <fullName evidence="2">Uncharacterized protein</fullName>
    </submittedName>
</protein>
<gene>
    <name evidence="2" type="ORF">SMAX5B_009179</name>
</gene>
<name>A0A2U9C517_SCOMX</name>
<dbReference type="EMBL" id="CP026255">
    <property type="protein sequence ID" value="AWP11634.1"/>
    <property type="molecule type" value="Genomic_DNA"/>
</dbReference>
<evidence type="ECO:0000313" key="2">
    <source>
        <dbReference type="EMBL" id="AWP11634.1"/>
    </source>
</evidence>
<dbReference type="AlphaFoldDB" id="A0A2U9C517"/>
<reference evidence="2 3" key="1">
    <citation type="submission" date="2017-12" db="EMBL/GenBank/DDBJ databases">
        <title>Integrating genomic resources of turbot (Scophthalmus maximus) in depth evaluation of genetic and physical mapping variation across individuals.</title>
        <authorList>
            <person name="Martinez P."/>
        </authorList>
    </citation>
    <scope>NUCLEOTIDE SEQUENCE [LARGE SCALE GENOMIC DNA]</scope>
</reference>
<accession>A0A2U9C517</accession>
<sequence length="56" mass="5775">TNSELEGTTSELGNCDWNASASGNSTGPPGSEFRGVMERSVSRCARGPSVFTSPVP</sequence>
<evidence type="ECO:0000256" key="1">
    <source>
        <dbReference type="SAM" id="MobiDB-lite"/>
    </source>
</evidence>
<feature type="non-terminal residue" evidence="2">
    <location>
        <position position="1"/>
    </location>
</feature>
<feature type="compositionally biased region" description="Polar residues" evidence="1">
    <location>
        <begin position="1"/>
        <end position="28"/>
    </location>
</feature>
<evidence type="ECO:0000313" key="3">
    <source>
        <dbReference type="Proteomes" id="UP000246464"/>
    </source>
</evidence>
<organism evidence="2 3">
    <name type="scientific">Scophthalmus maximus</name>
    <name type="common">Turbot</name>
    <name type="synonym">Psetta maxima</name>
    <dbReference type="NCBI Taxonomy" id="52904"/>
    <lineage>
        <taxon>Eukaryota</taxon>
        <taxon>Metazoa</taxon>
        <taxon>Chordata</taxon>
        <taxon>Craniata</taxon>
        <taxon>Vertebrata</taxon>
        <taxon>Euteleostomi</taxon>
        <taxon>Actinopterygii</taxon>
        <taxon>Neopterygii</taxon>
        <taxon>Teleostei</taxon>
        <taxon>Neoteleostei</taxon>
        <taxon>Acanthomorphata</taxon>
        <taxon>Carangaria</taxon>
        <taxon>Pleuronectiformes</taxon>
        <taxon>Pleuronectoidei</taxon>
        <taxon>Scophthalmidae</taxon>
        <taxon>Scophthalmus</taxon>
    </lineage>
</organism>